<dbReference type="InterPro" id="IPR000847">
    <property type="entry name" value="LysR_HTH_N"/>
</dbReference>
<comment type="caution">
    <text evidence="6">The sequence shown here is derived from an EMBL/GenBank/DDBJ whole genome shotgun (WGS) entry which is preliminary data.</text>
</comment>
<dbReference type="Pfam" id="PF03466">
    <property type="entry name" value="LysR_substrate"/>
    <property type="match status" value="1"/>
</dbReference>
<dbReference type="Pfam" id="PF00126">
    <property type="entry name" value="HTH_1"/>
    <property type="match status" value="1"/>
</dbReference>
<dbReference type="Gene3D" id="3.40.190.290">
    <property type="match status" value="1"/>
</dbReference>
<dbReference type="InterPro" id="IPR036390">
    <property type="entry name" value="WH_DNA-bd_sf"/>
</dbReference>
<dbReference type="PROSITE" id="PS50931">
    <property type="entry name" value="HTH_LYSR"/>
    <property type="match status" value="1"/>
</dbReference>
<accession>A0A916XSY4</accession>
<dbReference type="GO" id="GO:0003677">
    <property type="term" value="F:DNA binding"/>
    <property type="evidence" value="ECO:0007669"/>
    <property type="project" value="UniProtKB-KW"/>
</dbReference>
<reference evidence="6" key="1">
    <citation type="journal article" date="2014" name="Int. J. Syst. Evol. Microbiol.">
        <title>Complete genome sequence of Corynebacterium casei LMG S-19264T (=DSM 44701T), isolated from a smear-ripened cheese.</title>
        <authorList>
            <consortium name="US DOE Joint Genome Institute (JGI-PGF)"/>
            <person name="Walter F."/>
            <person name="Albersmeier A."/>
            <person name="Kalinowski J."/>
            <person name="Ruckert C."/>
        </authorList>
    </citation>
    <scope>NUCLEOTIDE SEQUENCE</scope>
    <source>
        <strain evidence="6">CGMCC 1.15493</strain>
    </source>
</reference>
<dbReference type="EMBL" id="BMJJ01000001">
    <property type="protein sequence ID" value="GGD04768.1"/>
    <property type="molecule type" value="Genomic_DNA"/>
</dbReference>
<gene>
    <name evidence="6" type="ORF">GCM10011335_04460</name>
</gene>
<dbReference type="SUPFAM" id="SSF53850">
    <property type="entry name" value="Periplasmic binding protein-like II"/>
    <property type="match status" value="1"/>
</dbReference>
<comment type="similarity">
    <text evidence="1">Belongs to the LysR transcriptional regulatory family.</text>
</comment>
<dbReference type="PANTHER" id="PTHR30579">
    <property type="entry name" value="TRANSCRIPTIONAL REGULATOR"/>
    <property type="match status" value="1"/>
</dbReference>
<evidence type="ECO:0000313" key="6">
    <source>
        <dbReference type="EMBL" id="GGD04768.1"/>
    </source>
</evidence>
<dbReference type="InterPro" id="IPR036388">
    <property type="entry name" value="WH-like_DNA-bd_sf"/>
</dbReference>
<dbReference type="Gene3D" id="1.10.10.10">
    <property type="entry name" value="Winged helix-like DNA-binding domain superfamily/Winged helix DNA-binding domain"/>
    <property type="match status" value="1"/>
</dbReference>
<evidence type="ECO:0000256" key="2">
    <source>
        <dbReference type="ARBA" id="ARBA00023015"/>
    </source>
</evidence>
<keyword evidence="2" id="KW-0805">Transcription regulation</keyword>
<dbReference type="InterPro" id="IPR050176">
    <property type="entry name" value="LTTR"/>
</dbReference>
<organism evidence="6 7">
    <name type="scientific">Aureimonas glaciei</name>
    <dbReference type="NCBI Taxonomy" id="1776957"/>
    <lineage>
        <taxon>Bacteria</taxon>
        <taxon>Pseudomonadati</taxon>
        <taxon>Pseudomonadota</taxon>
        <taxon>Alphaproteobacteria</taxon>
        <taxon>Hyphomicrobiales</taxon>
        <taxon>Aurantimonadaceae</taxon>
        <taxon>Aureimonas</taxon>
    </lineage>
</organism>
<evidence type="ECO:0000256" key="4">
    <source>
        <dbReference type="ARBA" id="ARBA00023163"/>
    </source>
</evidence>
<proteinExistence type="inferred from homology"/>
<name>A0A916XSY4_9HYPH</name>
<dbReference type="GO" id="GO:0003700">
    <property type="term" value="F:DNA-binding transcription factor activity"/>
    <property type="evidence" value="ECO:0007669"/>
    <property type="project" value="InterPro"/>
</dbReference>
<dbReference type="RefSeq" id="WP_188848918.1">
    <property type="nucleotide sequence ID" value="NZ_BMJJ01000001.1"/>
</dbReference>
<keyword evidence="4" id="KW-0804">Transcription</keyword>
<evidence type="ECO:0000256" key="1">
    <source>
        <dbReference type="ARBA" id="ARBA00009437"/>
    </source>
</evidence>
<dbReference type="InterPro" id="IPR005119">
    <property type="entry name" value="LysR_subst-bd"/>
</dbReference>
<dbReference type="Proteomes" id="UP000613160">
    <property type="component" value="Unassembled WGS sequence"/>
</dbReference>
<keyword evidence="7" id="KW-1185">Reference proteome</keyword>
<dbReference type="SUPFAM" id="SSF46785">
    <property type="entry name" value="Winged helix' DNA-binding domain"/>
    <property type="match status" value="1"/>
</dbReference>
<reference evidence="6" key="2">
    <citation type="submission" date="2020-09" db="EMBL/GenBank/DDBJ databases">
        <authorList>
            <person name="Sun Q."/>
            <person name="Zhou Y."/>
        </authorList>
    </citation>
    <scope>NUCLEOTIDE SEQUENCE</scope>
    <source>
        <strain evidence="6">CGMCC 1.15493</strain>
    </source>
</reference>
<evidence type="ECO:0000313" key="7">
    <source>
        <dbReference type="Proteomes" id="UP000613160"/>
    </source>
</evidence>
<evidence type="ECO:0000256" key="3">
    <source>
        <dbReference type="ARBA" id="ARBA00023125"/>
    </source>
</evidence>
<feature type="domain" description="HTH lysR-type" evidence="5">
    <location>
        <begin position="1"/>
        <end position="58"/>
    </location>
</feature>
<dbReference type="AlphaFoldDB" id="A0A916XSY4"/>
<protein>
    <submittedName>
        <fullName evidence="6">Transcriptional regulator</fullName>
    </submittedName>
</protein>
<dbReference type="PANTHER" id="PTHR30579:SF3">
    <property type="entry name" value="TRANSCRIPTIONAL REGULATORY PROTEIN"/>
    <property type="match status" value="1"/>
</dbReference>
<keyword evidence="3" id="KW-0238">DNA-binding</keyword>
<sequence>MNWDDVRLFLAVARAGQILGAARRLGLNHATVGRRLDQLETALKTKLLDRRPSGCTLTPDGAGFLLAAERMEAEMQGARSALGGEGAGLSGTVRIGAPDGFGTAFLAPRLGLVAARHPGLTIQLVPVPRAFSLSRREADIAITVERPEQGRLVAQKLVDYALGLYASSAYLDAHGRPVDMADLGGHRLVGHVDDLLYSPSLDYAAEILGDRPSRIEISSALGQTEAVAAGAGIGILHRFIAARRPELERVLPAREIRRAYWLVYHESARGLPRIAAVAAAIRDLVEAEREIFL</sequence>
<evidence type="ECO:0000259" key="5">
    <source>
        <dbReference type="PROSITE" id="PS50931"/>
    </source>
</evidence>